<dbReference type="EMBL" id="CP091430">
    <property type="protein sequence ID" value="UVI33189.1"/>
    <property type="molecule type" value="Genomic_DNA"/>
</dbReference>
<keyword evidence="2" id="KW-1185">Reference proteome</keyword>
<evidence type="ECO:0000313" key="1">
    <source>
        <dbReference type="EMBL" id="UVI33189.1"/>
    </source>
</evidence>
<gene>
    <name evidence="1" type="ORF">L1F29_15690</name>
</gene>
<organism evidence="1 2">
    <name type="scientific">Paenibacillus spongiae</name>
    <dbReference type="NCBI Taxonomy" id="2909671"/>
    <lineage>
        <taxon>Bacteria</taxon>
        <taxon>Bacillati</taxon>
        <taxon>Bacillota</taxon>
        <taxon>Bacilli</taxon>
        <taxon>Bacillales</taxon>
        <taxon>Paenibacillaceae</taxon>
        <taxon>Paenibacillus</taxon>
    </lineage>
</organism>
<dbReference type="InterPro" id="IPR011256">
    <property type="entry name" value="Reg_factor_effector_dom_sf"/>
</dbReference>
<protein>
    <submittedName>
        <fullName evidence="1">GyrI-like domain-containing protein</fullName>
    </submittedName>
</protein>
<proteinExistence type="predicted"/>
<reference evidence="1" key="1">
    <citation type="submission" date="2022-01" db="EMBL/GenBank/DDBJ databases">
        <title>Paenibacillus spongiae sp. nov., isolated from marine sponge.</title>
        <authorList>
            <person name="Li Z."/>
            <person name="Zhang M."/>
        </authorList>
    </citation>
    <scope>NUCLEOTIDE SEQUENCE</scope>
    <source>
        <strain evidence="1">PHS-Z3</strain>
    </source>
</reference>
<dbReference type="RefSeq" id="WP_258389242.1">
    <property type="nucleotide sequence ID" value="NZ_CP091430.1"/>
</dbReference>
<accession>A0ABY5SGS8</accession>
<dbReference type="Proteomes" id="UP001057877">
    <property type="component" value="Chromosome"/>
</dbReference>
<evidence type="ECO:0000313" key="2">
    <source>
        <dbReference type="Proteomes" id="UP001057877"/>
    </source>
</evidence>
<name>A0ABY5SGS8_9BACL</name>
<sequence>MVSIEQFTQVRSEKLESVPLMGFLGEILADERQLFDRLKQSIDMLFSNRSVDQYLVILPGLRPLAAIEAVDSQTVPEGMTLFTIPEDNYVIFRFEEKFVGDFWNTVCTSENQAKYRIDLSKPRFERFTAMLQSIGITEWYIPAMS</sequence>
<dbReference type="Gene3D" id="3.20.80.10">
    <property type="entry name" value="Regulatory factor, effector binding domain"/>
    <property type="match status" value="1"/>
</dbReference>